<evidence type="ECO:0000259" key="7">
    <source>
        <dbReference type="Pfam" id="PF18998"/>
    </source>
</evidence>
<dbReference type="Pfam" id="PF13205">
    <property type="entry name" value="Big_5"/>
    <property type="match status" value="1"/>
</dbReference>
<dbReference type="GO" id="GO:0042545">
    <property type="term" value="P:cell wall modification"/>
    <property type="evidence" value="ECO:0007669"/>
    <property type="project" value="InterPro"/>
</dbReference>
<sequence length="1674" mass="180048">MALLLMLCTIAGSAKKVHTLGDSTMAPYDENATNTRGWGMYFGNFLTNGWTSVNYAKGGRDSRAGYNELWNNAKNNVQAGDYVLIQFAHNDGKYSGVDNLELQAYYTAKGDATNAAAVKSDGRGTTPSTTYKECLKQIVDAVKEKGATPVLVSAVCRCYFGSDNKITRPGRHDLGDKFDAIIDGQLKTGQKIAASDHTMDYGYQMQQLASELNVAFIDMTSATKELYESYGTYDKCYAALFDKGAEKDNTHYNLTGALTAARLCAQLLKEKGILADDIVIPTELSIAPASVDMGEGYLGKTAMKELTLSGLGLEPAAGTVNVTATEGIMLSTDKQNWQNSLEVNYQNGSLIKTFYARVSLTAVGKFNGTVTATQGTKSIEVPVTVNVIELGGGEPFSVSWPMVPNDEATVTGNVVAAAAKLEGLGKYGNVNGYGVLIAPDGKTGAWPSAGIDDSPNQYVQFAVTAPEGKKLDINSLAMKIKAQGGGTLQCHVYYSTDGFVTRKTIFSSAVLTSTWNEISSDDVIKVDESDKLLIRVYPWSKNVDNGRWICVSDVTIGGQVKDAAGVNVTGSVTYTLDKGGLAQGDDVVFSPETLSAGFAAKKWSAGSALTVDGTIQYVGQNNDKTNQTRIYNGTAGSLSSSRVDDNALKLTLTPEDGFTFVPSKVGFKAARYGTDGGNIGAAVKAGDEEVVLVENAAVNRGGKNLDIASFSEPVDGITATAEKPLELSFYFLGLGKTKSMGISDVVIEGQLVGAAAQVTKYTLNTQVVPSVEAGNISREPDMEQFKEGTVVTLKATKNFGYRFKEWQDAKGVVISSEPTVTVTMDSEKTVKAVFESVPVYKVTTKVTNDAERQMGSVVLSPNEHDGQYEAGTKIVATANESKILKFLSWTDANENANALKERELTVNGDMELVANYEVQDFIAVFDASSNQSYAYTTTAGYPFAADETWDSERNAISSVVKMSDGSLCYTKDGGTPVVRNRESVVISAINGLYQNGYRTSDIAFQYQFSTKGFTTATFTADMCAKNAATRKYKALISVNGAEFTELKEAWDVTANAVNPIELVLPSEAMGQERVVIRIMGVGDEVYNTNYPFDKQFDGLDYCDHSESGVGNVFILGEAVVEADEQAPVVTATIPADHATGISATGKITISFDERITAVEGAGKAMLDGKELQPVWSSRSVSFDYSMLDYGKQYTFTMPANYVQDRSGNKLAEPVSITFTTMQRPTVAKGLYDFIVPDNGTISEALAAANSRADKNVRYRVFIKNGNYVFDTNGKTTGGDGKEYDDPRSYLKAANTSFIGESMEGVVITNHTPAATWDNGFGQACPLEGIGKGDVLIIEGSAVNSYFQNLTLKSSMGDAHGRDIVLHDYSTHTIFKDACIWAYQDTYVSNKQDGAYYFEGGVIRGRTDFICGSGDVFFNMVDIIMCEKGGYVVAPQGNSKYGYVFKDCTIEGGKSDVDGTYYLGRAWTAAAETYFINTTMKAKPAKAGWHEWNNGPTRFAEYKSVNANGAAIDLSQRATSINGTPNEPVLTDEEAAVIGDMANTFGDWQPSLITEQAPVPTNVTLNGSALSWDNSDYALLWAICKDGAVVAFTTNPTYIVTEPGAYTVRAANEAGGLSKESEGLVVTNESLTDVKEVRSKKEEVRSGTYDLQGRNVGAIGKKGVYIVDGHKTIVR</sequence>
<dbReference type="PANTHER" id="PTHR43695">
    <property type="entry name" value="PUTATIVE (AFU_ORTHOLOGUE AFUA_2G17250)-RELATED"/>
    <property type="match status" value="1"/>
</dbReference>
<dbReference type="SUPFAM" id="SSF51126">
    <property type="entry name" value="Pectin lyase-like"/>
    <property type="match status" value="1"/>
</dbReference>
<evidence type="ECO:0000256" key="4">
    <source>
        <dbReference type="ARBA" id="ARBA00023085"/>
    </source>
</evidence>
<dbReference type="InterPro" id="IPR000070">
    <property type="entry name" value="Pectinesterase_cat"/>
</dbReference>
<evidence type="ECO:0000256" key="2">
    <source>
        <dbReference type="ARBA" id="ARBA00022729"/>
    </source>
</evidence>
<dbReference type="PANTHER" id="PTHR43695:SF1">
    <property type="entry name" value="RHAMNOGALACTURONAN ACETYLESTERASE"/>
    <property type="match status" value="1"/>
</dbReference>
<accession>A0A1G7TNV8</accession>
<dbReference type="InterPro" id="IPR037459">
    <property type="entry name" value="RhgT-like"/>
</dbReference>
<keyword evidence="9" id="KW-1185">Reference proteome</keyword>
<proteinExistence type="inferred from homology"/>
<dbReference type="Pfam" id="PF18998">
    <property type="entry name" value="Flg_new_2"/>
    <property type="match status" value="1"/>
</dbReference>
<organism evidence="8 9">
    <name type="scientific">Prevotella communis</name>
    <dbReference type="NCBI Taxonomy" id="2913614"/>
    <lineage>
        <taxon>Bacteria</taxon>
        <taxon>Pseudomonadati</taxon>
        <taxon>Bacteroidota</taxon>
        <taxon>Bacteroidia</taxon>
        <taxon>Bacteroidales</taxon>
        <taxon>Prevotellaceae</taxon>
        <taxon>Prevotella</taxon>
    </lineage>
</organism>
<feature type="domain" description="Pectinesterase catalytic" evidence="5">
    <location>
        <begin position="1346"/>
        <end position="1517"/>
    </location>
</feature>
<dbReference type="GO" id="GO:0030599">
    <property type="term" value="F:pectinesterase activity"/>
    <property type="evidence" value="ECO:0007669"/>
    <property type="project" value="InterPro"/>
</dbReference>
<evidence type="ECO:0000313" key="9">
    <source>
        <dbReference type="Proteomes" id="UP000198779"/>
    </source>
</evidence>
<dbReference type="Gene3D" id="3.40.50.1110">
    <property type="entry name" value="SGNH hydrolase"/>
    <property type="match status" value="1"/>
</dbReference>
<feature type="domain" description="Bacterial repeat" evidence="7">
    <location>
        <begin position="771"/>
        <end position="837"/>
    </location>
</feature>
<dbReference type="InterPro" id="IPR012334">
    <property type="entry name" value="Pectin_lyas_fold"/>
</dbReference>
<dbReference type="InterPro" id="IPR036514">
    <property type="entry name" value="SGNH_hydro_sf"/>
</dbReference>
<dbReference type="STRING" id="645274.SAMN04487901_10376"/>
<evidence type="ECO:0000313" key="8">
    <source>
        <dbReference type="EMBL" id="SDG36772.1"/>
    </source>
</evidence>
<dbReference type="EMBL" id="FNCQ01000003">
    <property type="protein sequence ID" value="SDG36772.1"/>
    <property type="molecule type" value="Genomic_DNA"/>
</dbReference>
<gene>
    <name evidence="8" type="ORF">SAMN04487901_10376</name>
</gene>
<evidence type="ECO:0000259" key="6">
    <source>
        <dbReference type="Pfam" id="PF13205"/>
    </source>
</evidence>
<dbReference type="InterPro" id="IPR044060">
    <property type="entry name" value="Bacterial_rp_domain"/>
</dbReference>
<name>A0A1G7TNV8_9BACT</name>
<dbReference type="Pfam" id="PF01095">
    <property type="entry name" value="Pectinesterase"/>
    <property type="match status" value="1"/>
</dbReference>
<reference evidence="9" key="1">
    <citation type="submission" date="2016-10" db="EMBL/GenBank/DDBJ databases">
        <authorList>
            <person name="Varghese N."/>
            <person name="Submissions S."/>
        </authorList>
    </citation>
    <scope>NUCLEOTIDE SEQUENCE [LARGE SCALE GENOMIC DNA]</scope>
    <source>
        <strain evidence="9">BP1-148</strain>
    </source>
</reference>
<protein>
    <submittedName>
        <fullName evidence="8">Pectinesterase</fullName>
    </submittedName>
</protein>
<evidence type="ECO:0000256" key="3">
    <source>
        <dbReference type="ARBA" id="ARBA00022801"/>
    </source>
</evidence>
<dbReference type="InterPro" id="IPR011050">
    <property type="entry name" value="Pectin_lyase_fold/virulence"/>
</dbReference>
<dbReference type="SUPFAM" id="SSF52266">
    <property type="entry name" value="SGNH hydrolase"/>
    <property type="match status" value="1"/>
</dbReference>
<dbReference type="InterPro" id="IPR032812">
    <property type="entry name" value="SbsA_Ig"/>
</dbReference>
<feature type="domain" description="SbsA Ig-like" evidence="6">
    <location>
        <begin position="1123"/>
        <end position="1220"/>
    </location>
</feature>
<dbReference type="Gene3D" id="2.160.20.10">
    <property type="entry name" value="Single-stranded right-handed beta-helix, Pectin lyase-like"/>
    <property type="match status" value="1"/>
</dbReference>
<keyword evidence="3" id="KW-0378">Hydrolase</keyword>
<comment type="similarity">
    <text evidence="1">Belongs to the 'GDSL' lipolytic enzyme family.</text>
</comment>
<evidence type="ECO:0000259" key="5">
    <source>
        <dbReference type="Pfam" id="PF01095"/>
    </source>
</evidence>
<keyword evidence="4" id="KW-0063">Aspartyl esterase</keyword>
<dbReference type="Proteomes" id="UP000198779">
    <property type="component" value="Unassembled WGS sequence"/>
</dbReference>
<evidence type="ECO:0000256" key="1">
    <source>
        <dbReference type="ARBA" id="ARBA00008668"/>
    </source>
</evidence>
<keyword evidence="2" id="KW-0732">Signal</keyword>